<evidence type="ECO:0000313" key="2">
    <source>
        <dbReference type="EMBL" id="MFC4700002.1"/>
    </source>
</evidence>
<name>A0ABV9LU14_9ALTE</name>
<protein>
    <submittedName>
        <fullName evidence="2">DUF883 domain-containing protein</fullName>
    </submittedName>
</protein>
<organism evidence="2 3">
    <name type="scientific">Glaciecola siphonariae</name>
    <dbReference type="NCBI Taxonomy" id="521012"/>
    <lineage>
        <taxon>Bacteria</taxon>
        <taxon>Pseudomonadati</taxon>
        <taxon>Pseudomonadota</taxon>
        <taxon>Gammaproteobacteria</taxon>
        <taxon>Alteromonadales</taxon>
        <taxon>Alteromonadaceae</taxon>
        <taxon>Glaciecola</taxon>
    </lineage>
</organism>
<dbReference type="Proteomes" id="UP001595897">
    <property type="component" value="Unassembled WGS sequence"/>
</dbReference>
<evidence type="ECO:0000313" key="3">
    <source>
        <dbReference type="Proteomes" id="UP001595897"/>
    </source>
</evidence>
<dbReference type="RefSeq" id="WP_382407046.1">
    <property type="nucleotide sequence ID" value="NZ_JBHSGU010000002.1"/>
</dbReference>
<sequence>MATATNTAKGSVAQKRTKTTQADSSHPVADKIKDTLHDSVETLSEKAASAEQGLRDSMEKGSENFEERKAQMESSWNNSKVKQFAVENPVKTAGLAFAAGALLASFLRSK</sequence>
<keyword evidence="3" id="KW-1185">Reference proteome</keyword>
<accession>A0ABV9LU14</accession>
<proteinExistence type="predicted"/>
<comment type="caution">
    <text evidence="2">The sequence shown here is derived from an EMBL/GenBank/DDBJ whole genome shotgun (WGS) entry which is preliminary data.</text>
</comment>
<gene>
    <name evidence="2" type="ORF">ACFO4O_07545</name>
</gene>
<feature type="region of interest" description="Disordered" evidence="1">
    <location>
        <begin position="1"/>
        <end position="31"/>
    </location>
</feature>
<feature type="region of interest" description="Disordered" evidence="1">
    <location>
        <begin position="43"/>
        <end position="78"/>
    </location>
</feature>
<dbReference type="EMBL" id="JBHSGU010000002">
    <property type="protein sequence ID" value="MFC4700002.1"/>
    <property type="molecule type" value="Genomic_DNA"/>
</dbReference>
<evidence type="ECO:0000256" key="1">
    <source>
        <dbReference type="SAM" id="MobiDB-lite"/>
    </source>
</evidence>
<feature type="compositionally biased region" description="Basic and acidic residues" evidence="1">
    <location>
        <begin position="53"/>
        <end position="71"/>
    </location>
</feature>
<reference evidence="3" key="1">
    <citation type="journal article" date="2019" name="Int. J. Syst. Evol. Microbiol.">
        <title>The Global Catalogue of Microorganisms (GCM) 10K type strain sequencing project: providing services to taxonomists for standard genome sequencing and annotation.</title>
        <authorList>
            <consortium name="The Broad Institute Genomics Platform"/>
            <consortium name="The Broad Institute Genome Sequencing Center for Infectious Disease"/>
            <person name="Wu L."/>
            <person name="Ma J."/>
        </authorList>
    </citation>
    <scope>NUCLEOTIDE SEQUENCE [LARGE SCALE GENOMIC DNA]</scope>
    <source>
        <strain evidence="3">KACC 12507</strain>
    </source>
</reference>